<dbReference type="OrthoDB" id="448446at2759"/>
<dbReference type="GO" id="GO:0030686">
    <property type="term" value="C:90S preribosome"/>
    <property type="evidence" value="ECO:0007669"/>
    <property type="project" value="TreeGrafter"/>
</dbReference>
<feature type="region of interest" description="Disordered" evidence="11">
    <location>
        <begin position="1"/>
        <end position="95"/>
    </location>
</feature>
<name>A0A4Z0A9P8_9AGAM</name>
<organism evidence="12 13">
    <name type="scientific">Hericium alpestre</name>
    <dbReference type="NCBI Taxonomy" id="135208"/>
    <lineage>
        <taxon>Eukaryota</taxon>
        <taxon>Fungi</taxon>
        <taxon>Dikarya</taxon>
        <taxon>Basidiomycota</taxon>
        <taxon>Agaricomycotina</taxon>
        <taxon>Agaricomycetes</taxon>
        <taxon>Russulales</taxon>
        <taxon>Hericiaceae</taxon>
        <taxon>Hericium</taxon>
    </lineage>
</organism>
<feature type="compositionally biased region" description="Basic and acidic residues" evidence="11">
    <location>
        <begin position="230"/>
        <end position="246"/>
    </location>
</feature>
<dbReference type="GO" id="GO:0005730">
    <property type="term" value="C:nucleolus"/>
    <property type="evidence" value="ECO:0007669"/>
    <property type="project" value="UniProtKB-SubCell"/>
</dbReference>
<evidence type="ECO:0000256" key="2">
    <source>
        <dbReference type="ARBA" id="ARBA00009418"/>
    </source>
</evidence>
<keyword evidence="7 9" id="KW-0687">Ribonucleoprotein</keyword>
<feature type="region of interest" description="Disordered" evidence="11">
    <location>
        <begin position="218"/>
        <end position="282"/>
    </location>
</feature>
<gene>
    <name evidence="12" type="ORF">EWM64_g1360</name>
</gene>
<evidence type="ECO:0000256" key="11">
    <source>
        <dbReference type="SAM" id="MobiDB-lite"/>
    </source>
</evidence>
<evidence type="ECO:0000256" key="5">
    <source>
        <dbReference type="ARBA" id="ARBA00023054"/>
    </source>
</evidence>
<feature type="compositionally biased region" description="Basic and acidic residues" evidence="11">
    <location>
        <begin position="267"/>
        <end position="276"/>
    </location>
</feature>
<evidence type="ECO:0000256" key="4">
    <source>
        <dbReference type="ARBA" id="ARBA00022552"/>
    </source>
</evidence>
<evidence type="ECO:0000256" key="9">
    <source>
        <dbReference type="RuleBase" id="RU368027"/>
    </source>
</evidence>
<dbReference type="Proteomes" id="UP000298061">
    <property type="component" value="Unassembled WGS sequence"/>
</dbReference>
<comment type="subcellular location">
    <subcellularLocation>
        <location evidence="1 9">Nucleus</location>
        <location evidence="1 9">Nucleolus</location>
    </subcellularLocation>
</comment>
<feature type="compositionally biased region" description="Basic and acidic residues" evidence="11">
    <location>
        <begin position="15"/>
        <end position="24"/>
    </location>
</feature>
<keyword evidence="3 9" id="KW-0690">Ribosome biogenesis</keyword>
<protein>
    <recommendedName>
        <fullName evidence="9">rRNA biogenesis protein RRP36</fullName>
    </recommendedName>
</protein>
<dbReference type="InterPro" id="IPR009292">
    <property type="entry name" value="RRP36"/>
</dbReference>
<accession>A0A4Z0A9P8</accession>
<evidence type="ECO:0000313" key="12">
    <source>
        <dbReference type="EMBL" id="TFY82649.1"/>
    </source>
</evidence>
<comment type="similarity">
    <text evidence="2 9">Belongs to the RRP36 family.</text>
</comment>
<reference evidence="12 13" key="1">
    <citation type="submission" date="2019-02" db="EMBL/GenBank/DDBJ databases">
        <title>Genome sequencing of the rare red list fungi Hericium alpestre (H. flagellum).</title>
        <authorList>
            <person name="Buettner E."/>
            <person name="Kellner H."/>
        </authorList>
    </citation>
    <scope>NUCLEOTIDE SEQUENCE [LARGE SCALE GENOMIC DNA]</scope>
    <source>
        <strain evidence="12 13">DSM 108284</strain>
    </source>
</reference>
<dbReference type="PANTHER" id="PTHR21738">
    <property type="entry name" value="RIBOSOMAL RNA PROCESSING PROTEIN 36 HOMOLOG"/>
    <property type="match status" value="1"/>
</dbReference>
<keyword evidence="5 10" id="KW-0175">Coiled coil</keyword>
<evidence type="ECO:0000256" key="1">
    <source>
        <dbReference type="ARBA" id="ARBA00004604"/>
    </source>
</evidence>
<dbReference type="GO" id="GO:0000462">
    <property type="term" value="P:maturation of SSU-rRNA from tricistronic rRNA transcript (SSU-rRNA, 5.8S rRNA, LSU-rRNA)"/>
    <property type="evidence" value="ECO:0007669"/>
    <property type="project" value="TreeGrafter"/>
</dbReference>
<feature type="coiled-coil region" evidence="10">
    <location>
        <begin position="119"/>
        <end position="175"/>
    </location>
</feature>
<evidence type="ECO:0000256" key="7">
    <source>
        <dbReference type="ARBA" id="ARBA00023274"/>
    </source>
</evidence>
<dbReference type="AlphaFoldDB" id="A0A4Z0A9P8"/>
<evidence type="ECO:0000256" key="3">
    <source>
        <dbReference type="ARBA" id="ARBA00022517"/>
    </source>
</evidence>
<dbReference type="Pfam" id="PF06102">
    <property type="entry name" value="RRP36"/>
    <property type="match status" value="1"/>
</dbReference>
<evidence type="ECO:0000313" key="13">
    <source>
        <dbReference type="Proteomes" id="UP000298061"/>
    </source>
</evidence>
<dbReference type="PANTHER" id="PTHR21738:SF0">
    <property type="entry name" value="RIBOSOMAL RNA PROCESSING PROTEIN 36 HOMOLOG"/>
    <property type="match status" value="1"/>
</dbReference>
<comment type="subunit">
    <text evidence="9">Associates with 90S and pre-40S pre-ribosomal particles.</text>
</comment>
<keyword evidence="4 9" id="KW-0698">rRNA processing</keyword>
<proteinExistence type="inferred from homology"/>
<dbReference type="STRING" id="135208.A0A4Z0A9P8"/>
<keyword evidence="6 9" id="KW-0539">Nucleus</keyword>
<comment type="caution">
    <text evidence="12">The sequence shown here is derived from an EMBL/GenBank/DDBJ whole genome shotgun (WGS) entry which is preliminary data.</text>
</comment>
<dbReference type="EMBL" id="SFCI01000090">
    <property type="protein sequence ID" value="TFY82649.1"/>
    <property type="molecule type" value="Genomic_DNA"/>
</dbReference>
<comment type="function">
    <text evidence="8 9">Component of the 90S pre-ribosome involved in the maturation of rRNAs. Required for early cleavages of the pre-RNAs in the 40S ribosomal subunit maturation pathway.</text>
</comment>
<keyword evidence="13" id="KW-1185">Reference proteome</keyword>
<evidence type="ECO:0000256" key="10">
    <source>
        <dbReference type="SAM" id="Coils"/>
    </source>
</evidence>
<evidence type="ECO:0000256" key="6">
    <source>
        <dbReference type="ARBA" id="ARBA00023242"/>
    </source>
</evidence>
<evidence type="ECO:0000256" key="8">
    <source>
        <dbReference type="ARBA" id="ARBA00025053"/>
    </source>
</evidence>
<sequence length="282" mass="32191">MPRRPRPAKRAAAVVEKKEKKEPSHSVAVESDSDKSSVAYEDVAPEDYDTESEEDVDAPRVAQWVDDEDLSEEGLSSEDEEEEQEDPVPRPMEVRDPRFLPLAGELDAKKFRSQYGFIGDLYQDELRTLRENLKRARKMLSSSPRDLREERELEVERLELAVKRAESMVNRDKREKIEQEALARMAQEEKGKRQHGKGAFWLKKSEQKKELLKARYNAVAAEGGGRAVKKVIEKKQRKLSQKETKSRPFPRATPGSGSNAQSLGKRHAGDRPDGARAKRIRT</sequence>
<feature type="compositionally biased region" description="Acidic residues" evidence="11">
    <location>
        <begin position="43"/>
        <end position="56"/>
    </location>
</feature>
<feature type="compositionally biased region" description="Acidic residues" evidence="11">
    <location>
        <begin position="65"/>
        <end position="86"/>
    </location>
</feature>